<dbReference type="SUPFAM" id="SSF51182">
    <property type="entry name" value="RmlC-like cupins"/>
    <property type="match status" value="2"/>
</dbReference>
<dbReference type="InterPro" id="IPR025979">
    <property type="entry name" value="ChrR-like_cupin_dom"/>
</dbReference>
<dbReference type="InterPro" id="IPR014710">
    <property type="entry name" value="RmlC-like_jellyroll"/>
</dbReference>
<feature type="domain" description="ChrR-like cupin" evidence="1">
    <location>
        <begin position="9"/>
        <end position="112"/>
    </location>
</feature>
<reference evidence="2" key="1">
    <citation type="submission" date="2022-07" db="EMBL/GenBank/DDBJ databases">
        <authorList>
            <person name="Criscuolo A."/>
        </authorList>
    </citation>
    <scope>NUCLEOTIDE SEQUENCE</scope>
    <source>
        <strain evidence="2">CIP103197</strain>
    </source>
</reference>
<proteinExistence type="predicted"/>
<dbReference type="CDD" id="cd20303">
    <property type="entry name" value="cupin_ChrR_1"/>
    <property type="match status" value="1"/>
</dbReference>
<dbReference type="Pfam" id="PF12973">
    <property type="entry name" value="Cupin_7"/>
    <property type="match status" value="1"/>
</dbReference>
<evidence type="ECO:0000259" key="1">
    <source>
        <dbReference type="Pfam" id="PF12973"/>
    </source>
</evidence>
<organism evidence="2 3">
    <name type="scientific">Pseudoalteromonas haloplanktis</name>
    <name type="common">Alteromonas haloplanktis</name>
    <dbReference type="NCBI Taxonomy" id="228"/>
    <lineage>
        <taxon>Bacteria</taxon>
        <taxon>Pseudomonadati</taxon>
        <taxon>Pseudomonadota</taxon>
        <taxon>Gammaproteobacteria</taxon>
        <taxon>Alteromonadales</taxon>
        <taxon>Pseudoalteromonadaceae</taxon>
        <taxon>Pseudoalteromonas</taxon>
    </lineage>
</organism>
<name>A0A9W4W3D6_PSEHA</name>
<keyword evidence="3" id="KW-1185">Reference proteome</keyword>
<dbReference type="InterPro" id="IPR011051">
    <property type="entry name" value="RmlC_Cupin_sf"/>
</dbReference>
<dbReference type="Gene3D" id="2.60.120.10">
    <property type="entry name" value="Jelly Rolls"/>
    <property type="match status" value="1"/>
</dbReference>
<dbReference type="AlphaFoldDB" id="A0A9W4W3D6"/>
<dbReference type="Proteomes" id="UP001152447">
    <property type="component" value="Unassembled WGS sequence"/>
</dbReference>
<protein>
    <recommendedName>
        <fullName evidence="1">ChrR-like cupin domain-containing protein</fullName>
    </recommendedName>
</protein>
<comment type="caution">
    <text evidence="2">The sequence shown here is derived from an EMBL/GenBank/DDBJ whole genome shotgun (WGS) entry which is preliminary data.</text>
</comment>
<evidence type="ECO:0000313" key="3">
    <source>
        <dbReference type="Proteomes" id="UP001152447"/>
    </source>
</evidence>
<evidence type="ECO:0000313" key="2">
    <source>
        <dbReference type="EMBL" id="CAH9066590.1"/>
    </source>
</evidence>
<dbReference type="EMBL" id="CAMAPB010000111">
    <property type="protein sequence ID" value="CAH9066590.1"/>
    <property type="molecule type" value="Genomic_DNA"/>
</dbReference>
<dbReference type="RefSeq" id="WP_262977427.1">
    <property type="nucleotide sequence ID" value="NZ_CAMAPB010000111.1"/>
</dbReference>
<sequence>MKIAADFSERVVVHSESLEWIASPMAGVDRRPLDRVGDEVARATSIVRYAPNSHFSAHTHTGGEEFIVLEGVFQDEHGDFPKGSYIRNPPESKHTPSSENGCVIFVKLWQFQPEDTEHVRLQTNTMHGVPHPEFSNVNVAPLYKDAFEEVSILAFAPNSEISLNALGGGELLVLEGSLEEQGDTLVKHSWLRVPPNSEIKATAGSEGARVWLKIGHLTDVENQIARLENA</sequence>
<gene>
    <name evidence="2" type="ORF">PSEHALCIP103_03616</name>
</gene>
<accession>A0A9W4W3D6</accession>